<dbReference type="InterPro" id="IPR001623">
    <property type="entry name" value="DnaJ_domain"/>
</dbReference>
<gene>
    <name evidence="4 7" type="primary">hscB</name>
    <name evidence="7" type="ORF">C5O18_02560</name>
</gene>
<dbReference type="InterPro" id="IPR004640">
    <property type="entry name" value="HscB"/>
</dbReference>
<dbReference type="HAMAP" id="MF_00682">
    <property type="entry name" value="HscB"/>
    <property type="match status" value="1"/>
</dbReference>
<dbReference type="GO" id="GO:0051087">
    <property type="term" value="F:protein-folding chaperone binding"/>
    <property type="evidence" value="ECO:0007669"/>
    <property type="project" value="InterPro"/>
</dbReference>
<evidence type="ECO:0000313" key="8">
    <source>
        <dbReference type="Proteomes" id="UP000243900"/>
    </source>
</evidence>
<dbReference type="GO" id="GO:0051259">
    <property type="term" value="P:protein complex oligomerization"/>
    <property type="evidence" value="ECO:0007669"/>
    <property type="project" value="InterPro"/>
</dbReference>
<dbReference type="SUPFAM" id="SSF47144">
    <property type="entry name" value="HSC20 (HSCB), C-terminal oligomerisation domain"/>
    <property type="match status" value="1"/>
</dbReference>
<comment type="subunit">
    <text evidence="4">Interacts with HscA and stimulates its ATPase activity.</text>
</comment>
<dbReference type="PROSITE" id="PS50076">
    <property type="entry name" value="DNAJ_2"/>
    <property type="match status" value="1"/>
</dbReference>
<evidence type="ECO:0000259" key="6">
    <source>
        <dbReference type="PROSITE" id="PS50076"/>
    </source>
</evidence>
<dbReference type="SUPFAM" id="SSF46565">
    <property type="entry name" value="Chaperone J-domain"/>
    <property type="match status" value="1"/>
</dbReference>
<reference evidence="8" key="1">
    <citation type="submission" date="2018-02" db="EMBL/GenBank/DDBJ databases">
        <title>Genome sequencing of Solimonas sp. HR-BB.</title>
        <authorList>
            <person name="Lee Y."/>
            <person name="Jeon C.O."/>
        </authorList>
    </citation>
    <scope>NUCLEOTIDE SEQUENCE [LARGE SCALE GENOMIC DNA]</scope>
    <source>
        <strain evidence="8">HR-E</strain>
    </source>
</reference>
<feature type="domain" description="J" evidence="6">
    <location>
        <begin position="30"/>
        <end position="104"/>
    </location>
</feature>
<dbReference type="InterPro" id="IPR009073">
    <property type="entry name" value="HscB_oligo_C"/>
</dbReference>
<evidence type="ECO:0000256" key="1">
    <source>
        <dbReference type="ARBA" id="ARBA00010476"/>
    </source>
</evidence>
<keyword evidence="8" id="KW-1185">Reference proteome</keyword>
<dbReference type="Gene3D" id="1.20.1280.20">
    <property type="entry name" value="HscB, C-terminal domain"/>
    <property type="match status" value="1"/>
</dbReference>
<organism evidence="7 8">
    <name type="scientific">Amnimonas aquatica</name>
    <dbReference type="NCBI Taxonomy" id="2094561"/>
    <lineage>
        <taxon>Bacteria</taxon>
        <taxon>Pseudomonadati</taxon>
        <taxon>Pseudomonadota</taxon>
        <taxon>Gammaproteobacteria</taxon>
        <taxon>Moraxellales</taxon>
        <taxon>Moraxellaceae</taxon>
        <taxon>Amnimonas</taxon>
    </lineage>
</organism>
<dbReference type="SMART" id="SM00271">
    <property type="entry name" value="DnaJ"/>
    <property type="match status" value="1"/>
</dbReference>
<accession>A0A2P6AU53</accession>
<sequence>MPTRKASAAAASPSPSEASLQESLVDLTTNYFSLFGLPVAFALDAAALQPVWRELQRSHHPDRVSGDDAAAQQFALQMSAHVNSAYETLRDPVRRARYLLDLAGHGIDSERATVADTDFLMAQMELREQLEDASAPHELDALEDEARDWLDNLLREFPIDYAAEDWHEAADTLRKMQFMQRLLDEIREQRERLEDEQDDF</sequence>
<evidence type="ECO:0000256" key="4">
    <source>
        <dbReference type="HAMAP-Rule" id="MF_00682"/>
    </source>
</evidence>
<keyword evidence="5" id="KW-0175">Coiled coil</keyword>
<comment type="function">
    <text evidence="3 4">Co-chaperone involved in the maturation of iron-sulfur cluster-containing proteins. Seems to help targeting proteins to be folded toward HscA.</text>
</comment>
<keyword evidence="2 4" id="KW-0143">Chaperone</keyword>
<dbReference type="GO" id="GO:0006457">
    <property type="term" value="P:protein folding"/>
    <property type="evidence" value="ECO:0007669"/>
    <property type="project" value="UniProtKB-UniRule"/>
</dbReference>
<dbReference type="NCBIfam" id="TIGR00714">
    <property type="entry name" value="hscB"/>
    <property type="match status" value="1"/>
</dbReference>
<dbReference type="Gene3D" id="1.10.287.110">
    <property type="entry name" value="DnaJ domain"/>
    <property type="match status" value="1"/>
</dbReference>
<dbReference type="Proteomes" id="UP000243900">
    <property type="component" value="Unassembled WGS sequence"/>
</dbReference>
<evidence type="ECO:0000256" key="2">
    <source>
        <dbReference type="ARBA" id="ARBA00023186"/>
    </source>
</evidence>
<evidence type="ECO:0000256" key="5">
    <source>
        <dbReference type="SAM" id="Coils"/>
    </source>
</evidence>
<dbReference type="InterPro" id="IPR036386">
    <property type="entry name" value="HscB_C_sf"/>
</dbReference>
<dbReference type="GO" id="GO:0001671">
    <property type="term" value="F:ATPase activator activity"/>
    <property type="evidence" value="ECO:0007669"/>
    <property type="project" value="InterPro"/>
</dbReference>
<feature type="coiled-coil region" evidence="5">
    <location>
        <begin position="169"/>
        <end position="199"/>
    </location>
</feature>
<dbReference type="EMBL" id="PTQZ01000030">
    <property type="protein sequence ID" value="PQA49386.1"/>
    <property type="molecule type" value="Genomic_DNA"/>
</dbReference>
<evidence type="ECO:0000313" key="7">
    <source>
        <dbReference type="EMBL" id="PQA49386.1"/>
    </source>
</evidence>
<protein>
    <recommendedName>
        <fullName evidence="4">Co-chaperone protein HscB homolog</fullName>
    </recommendedName>
</protein>
<dbReference type="Pfam" id="PF00226">
    <property type="entry name" value="DnaJ"/>
    <property type="match status" value="1"/>
</dbReference>
<proteinExistence type="inferred from homology"/>
<dbReference type="GO" id="GO:0044571">
    <property type="term" value="P:[2Fe-2S] cluster assembly"/>
    <property type="evidence" value="ECO:0007669"/>
    <property type="project" value="InterPro"/>
</dbReference>
<dbReference type="PANTHER" id="PTHR14021:SF15">
    <property type="entry name" value="IRON-SULFUR CLUSTER CO-CHAPERONE PROTEIN HSCB"/>
    <property type="match status" value="1"/>
</dbReference>
<name>A0A2P6AU53_9GAMM</name>
<comment type="similarity">
    <text evidence="1 4">Belongs to the HscB family.</text>
</comment>
<dbReference type="Pfam" id="PF07743">
    <property type="entry name" value="HSCB_C"/>
    <property type="match status" value="1"/>
</dbReference>
<dbReference type="InterPro" id="IPR036869">
    <property type="entry name" value="J_dom_sf"/>
</dbReference>
<dbReference type="GO" id="GO:1990230">
    <property type="term" value="C:iron-sulfur cluster transfer complex"/>
    <property type="evidence" value="ECO:0007669"/>
    <property type="project" value="TreeGrafter"/>
</dbReference>
<dbReference type="PANTHER" id="PTHR14021">
    <property type="entry name" value="IRON-SULFUR CLUSTER CO-CHAPERONE PROTEIN HSCB"/>
    <property type="match status" value="1"/>
</dbReference>
<dbReference type="AlphaFoldDB" id="A0A2P6AU53"/>
<comment type="caution">
    <text evidence="7">The sequence shown here is derived from an EMBL/GenBank/DDBJ whole genome shotgun (WGS) entry which is preliminary data.</text>
</comment>
<evidence type="ECO:0000256" key="3">
    <source>
        <dbReference type="ARBA" id="ARBA00025596"/>
    </source>
</evidence>